<dbReference type="Proteomes" id="UP000249495">
    <property type="component" value="Chromosome 1"/>
</dbReference>
<sequence>MPNQAVCQRLNFLRLNGFPYESSDFYAGFDWEVQREEK</sequence>
<dbReference type="EMBL" id="LS483343">
    <property type="protein sequence ID" value="SQF40474.1"/>
    <property type="molecule type" value="Genomic_DNA"/>
</dbReference>
<dbReference type="KEGG" id="sfer:NCTC12278_01044"/>
<proteinExistence type="predicted"/>
<organism evidence="1 2">
    <name type="scientific">Streptococcus ferus</name>
    <dbReference type="NCBI Taxonomy" id="1345"/>
    <lineage>
        <taxon>Bacteria</taxon>
        <taxon>Bacillati</taxon>
        <taxon>Bacillota</taxon>
        <taxon>Bacilli</taxon>
        <taxon>Lactobacillales</taxon>
        <taxon>Streptococcaceae</taxon>
        <taxon>Streptococcus</taxon>
    </lineage>
</organism>
<protein>
    <submittedName>
        <fullName evidence="1">Uncharacterized protein</fullName>
    </submittedName>
</protein>
<name>A0A2X3VG95_9STRE</name>
<accession>A0A2X3VG95</accession>
<dbReference type="AlphaFoldDB" id="A0A2X3VG95"/>
<evidence type="ECO:0000313" key="2">
    <source>
        <dbReference type="Proteomes" id="UP000249495"/>
    </source>
</evidence>
<keyword evidence="2" id="KW-1185">Reference proteome</keyword>
<gene>
    <name evidence="1" type="ORF">NCTC12278_01044</name>
</gene>
<evidence type="ECO:0000313" key="1">
    <source>
        <dbReference type="EMBL" id="SQF40474.1"/>
    </source>
</evidence>
<reference evidence="1 2" key="1">
    <citation type="submission" date="2018-06" db="EMBL/GenBank/DDBJ databases">
        <authorList>
            <consortium name="Pathogen Informatics"/>
            <person name="Doyle S."/>
        </authorList>
    </citation>
    <scope>NUCLEOTIDE SEQUENCE [LARGE SCALE GENOMIC DNA]</scope>
    <source>
        <strain evidence="1 2">NCTC12278</strain>
    </source>
</reference>
<dbReference type="STRING" id="1123303.GCA_000372425_00571"/>